<sequence>MADALEGFRREARDWLEENCPAEMRTPMRSEKDICWGGRKFTFASDAQKQWLDVMAQRGWTVPDWPREYGGGGLSPAEAKVLKQEMAALGCRVPLQSFGISMLGPALLKYGTEAQKLEHLPKIARGEIRWCQGYSEPNAGSDLASLSTSAEDKGDHFLVNGQKVWTSYADRADWIFCLVRTDTSQKQGGISFLLFDMESEGVSTKPIKLISGASPFCETFFDDVKVPKDQLLGEVNQGWTVAKYLLGHEREMISGMGGRAQGPSLSEYALGKIGRDEQGRLDDPVLRARIALYEVRAHAFAAMSERFIDRLKAGKIHPAQPSMMKYYGTELNKDRHELLMAAGGSDALEWDSENSGGGKAARGWLRTKANSIEGGTSEIQLNIIAKRILELPEG</sequence>
<evidence type="ECO:0000256" key="4">
    <source>
        <dbReference type="ARBA" id="ARBA00022827"/>
    </source>
</evidence>
<dbReference type="SUPFAM" id="SSF47203">
    <property type="entry name" value="Acyl-CoA dehydrogenase C-terminal domain-like"/>
    <property type="match status" value="1"/>
</dbReference>
<dbReference type="InterPro" id="IPR009100">
    <property type="entry name" value="AcylCoA_DH/oxidase_NM_dom_sf"/>
</dbReference>
<accession>A0ABP9KCI5</accession>
<comment type="caution">
    <text evidence="10">The sequence shown here is derived from an EMBL/GenBank/DDBJ whole genome shotgun (WGS) entry which is preliminary data.</text>
</comment>
<evidence type="ECO:0000256" key="6">
    <source>
        <dbReference type="RuleBase" id="RU362125"/>
    </source>
</evidence>
<keyword evidence="11" id="KW-1185">Reference proteome</keyword>
<feature type="domain" description="Acyl-CoA dehydrogenase/oxidase C-terminal" evidence="7">
    <location>
        <begin position="236"/>
        <end position="389"/>
    </location>
</feature>
<dbReference type="PANTHER" id="PTHR43292">
    <property type="entry name" value="ACYL-COA DEHYDROGENASE"/>
    <property type="match status" value="1"/>
</dbReference>
<dbReference type="InterPro" id="IPR006091">
    <property type="entry name" value="Acyl-CoA_Oxase/DH_mid-dom"/>
</dbReference>
<dbReference type="InterPro" id="IPR037069">
    <property type="entry name" value="AcylCoA_DH/ox_N_sf"/>
</dbReference>
<feature type="domain" description="Acyl-CoA dehydrogenase/oxidase N-terminal" evidence="9">
    <location>
        <begin position="48"/>
        <end position="127"/>
    </location>
</feature>
<evidence type="ECO:0000313" key="10">
    <source>
        <dbReference type="EMBL" id="GAA5054655.1"/>
    </source>
</evidence>
<dbReference type="InterPro" id="IPR009075">
    <property type="entry name" value="AcylCo_DH/oxidase_C"/>
</dbReference>
<dbReference type="Pfam" id="PF02770">
    <property type="entry name" value="Acyl-CoA_dh_M"/>
    <property type="match status" value="1"/>
</dbReference>
<comment type="cofactor">
    <cofactor evidence="1 6">
        <name>FAD</name>
        <dbReference type="ChEBI" id="CHEBI:57692"/>
    </cofactor>
</comment>
<dbReference type="InterPro" id="IPR052161">
    <property type="entry name" value="Mycobact_Acyl-CoA_DH"/>
</dbReference>
<comment type="similarity">
    <text evidence="2 6">Belongs to the acyl-CoA dehydrogenase family.</text>
</comment>
<dbReference type="EMBL" id="BAABHV010000010">
    <property type="protein sequence ID" value="GAA5054655.1"/>
    <property type="molecule type" value="Genomic_DNA"/>
</dbReference>
<keyword evidence="4 6" id="KW-0274">FAD</keyword>
<dbReference type="Proteomes" id="UP001500518">
    <property type="component" value="Unassembled WGS sequence"/>
</dbReference>
<evidence type="ECO:0000256" key="5">
    <source>
        <dbReference type="ARBA" id="ARBA00023002"/>
    </source>
</evidence>
<evidence type="ECO:0000259" key="8">
    <source>
        <dbReference type="Pfam" id="PF02770"/>
    </source>
</evidence>
<evidence type="ECO:0000256" key="1">
    <source>
        <dbReference type="ARBA" id="ARBA00001974"/>
    </source>
</evidence>
<evidence type="ECO:0000256" key="3">
    <source>
        <dbReference type="ARBA" id="ARBA00022630"/>
    </source>
</evidence>
<dbReference type="Pfam" id="PF02771">
    <property type="entry name" value="Acyl-CoA_dh_N"/>
    <property type="match status" value="1"/>
</dbReference>
<name>A0ABP9KCI5_9SPHN</name>
<proteinExistence type="inferred from homology"/>
<gene>
    <name evidence="10" type="ORF">GCM10023208_17710</name>
</gene>
<dbReference type="InterPro" id="IPR013786">
    <property type="entry name" value="AcylCoA_DH/ox_N"/>
</dbReference>
<protein>
    <submittedName>
        <fullName evidence="10">Acyl-CoA dehydrogenase family protein</fullName>
    </submittedName>
</protein>
<keyword evidence="3 6" id="KW-0285">Flavoprotein</keyword>
<dbReference type="Gene3D" id="1.10.540.10">
    <property type="entry name" value="Acyl-CoA dehydrogenase/oxidase, N-terminal domain"/>
    <property type="match status" value="1"/>
</dbReference>
<organism evidence="10 11">
    <name type="scientific">Erythrobacter westpacificensis</name>
    <dbReference type="NCBI Taxonomy" id="1055231"/>
    <lineage>
        <taxon>Bacteria</taxon>
        <taxon>Pseudomonadati</taxon>
        <taxon>Pseudomonadota</taxon>
        <taxon>Alphaproteobacteria</taxon>
        <taxon>Sphingomonadales</taxon>
        <taxon>Erythrobacteraceae</taxon>
        <taxon>Erythrobacter/Porphyrobacter group</taxon>
        <taxon>Erythrobacter</taxon>
    </lineage>
</organism>
<dbReference type="PANTHER" id="PTHR43292:SF3">
    <property type="entry name" value="ACYL-COA DEHYDROGENASE FADE29"/>
    <property type="match status" value="1"/>
</dbReference>
<keyword evidence="5 6" id="KW-0560">Oxidoreductase</keyword>
<dbReference type="SUPFAM" id="SSF56645">
    <property type="entry name" value="Acyl-CoA dehydrogenase NM domain-like"/>
    <property type="match status" value="1"/>
</dbReference>
<dbReference type="Gene3D" id="1.20.140.10">
    <property type="entry name" value="Butyryl-CoA Dehydrogenase, subunit A, domain 3"/>
    <property type="match status" value="1"/>
</dbReference>
<evidence type="ECO:0000259" key="7">
    <source>
        <dbReference type="Pfam" id="PF00441"/>
    </source>
</evidence>
<dbReference type="RefSeq" id="WP_346032754.1">
    <property type="nucleotide sequence ID" value="NZ_BAABHV010000010.1"/>
</dbReference>
<dbReference type="Gene3D" id="2.40.110.10">
    <property type="entry name" value="Butyryl-CoA Dehydrogenase, subunit A, domain 2"/>
    <property type="match status" value="1"/>
</dbReference>
<evidence type="ECO:0000256" key="2">
    <source>
        <dbReference type="ARBA" id="ARBA00009347"/>
    </source>
</evidence>
<feature type="domain" description="Acyl-CoA oxidase/dehydrogenase middle" evidence="8">
    <location>
        <begin position="131"/>
        <end position="224"/>
    </location>
</feature>
<dbReference type="InterPro" id="IPR036250">
    <property type="entry name" value="AcylCo_DH-like_C"/>
</dbReference>
<dbReference type="Pfam" id="PF00441">
    <property type="entry name" value="Acyl-CoA_dh_1"/>
    <property type="match status" value="1"/>
</dbReference>
<evidence type="ECO:0000259" key="9">
    <source>
        <dbReference type="Pfam" id="PF02771"/>
    </source>
</evidence>
<dbReference type="InterPro" id="IPR046373">
    <property type="entry name" value="Acyl-CoA_Oxase/DH_mid-dom_sf"/>
</dbReference>
<reference evidence="11" key="1">
    <citation type="journal article" date="2019" name="Int. J. Syst. Evol. Microbiol.">
        <title>The Global Catalogue of Microorganisms (GCM) 10K type strain sequencing project: providing services to taxonomists for standard genome sequencing and annotation.</title>
        <authorList>
            <consortium name="The Broad Institute Genomics Platform"/>
            <consortium name="The Broad Institute Genome Sequencing Center for Infectious Disease"/>
            <person name="Wu L."/>
            <person name="Ma J."/>
        </authorList>
    </citation>
    <scope>NUCLEOTIDE SEQUENCE [LARGE SCALE GENOMIC DNA]</scope>
    <source>
        <strain evidence="11">JCM 18014</strain>
    </source>
</reference>
<evidence type="ECO:0000313" key="11">
    <source>
        <dbReference type="Proteomes" id="UP001500518"/>
    </source>
</evidence>